<proteinExistence type="predicted"/>
<accession>A0ABY7G6Z1</accession>
<dbReference type="InterPro" id="IPR036179">
    <property type="entry name" value="Ig-like_dom_sf"/>
</dbReference>
<dbReference type="CDD" id="cd00063">
    <property type="entry name" value="FN3"/>
    <property type="match status" value="1"/>
</dbReference>
<reference evidence="2" key="1">
    <citation type="submission" date="2022-11" db="EMBL/GenBank/DDBJ databases">
        <title>Centuries of genome instability and evolution in soft-shell clam transmissible cancer (bioRxiv).</title>
        <authorList>
            <person name="Hart S.F.M."/>
            <person name="Yonemitsu M.A."/>
            <person name="Giersch R.M."/>
            <person name="Beal B.F."/>
            <person name="Arriagada G."/>
            <person name="Davis B.W."/>
            <person name="Ostrander E.A."/>
            <person name="Goff S.P."/>
            <person name="Metzger M.J."/>
        </authorList>
    </citation>
    <scope>NUCLEOTIDE SEQUENCE</scope>
    <source>
        <strain evidence="2">MELC-2E11</strain>
        <tissue evidence="2">Siphon/mantle</tissue>
    </source>
</reference>
<sequence length="268" mass="29491">MDLHIMYAPIPDSTTPIKSEFGAPVSSNVTLTFYADAVPVPNASGYSWSRCINTTEGKQIANSSDAERSMVYRTLVENDKFIIQSKGLVSKLTLLNITIIDYGEYKLTVQNGIGRSWEQSYTIWREGRPSMPSEFAIVAGSATLSSVVVSWKGGSNGGSRQTFNVEYAIVEPNKEVFHVSVEDTEQDNENATLTQLSSNNEYTVKMTSSNIHGTSGYTDEINFRTMQDTTRSEQDVYSHYEIADRANMDRMISAETHGTAGTGNGNGL</sequence>
<dbReference type="InterPro" id="IPR036116">
    <property type="entry name" value="FN3_sf"/>
</dbReference>
<keyword evidence="3" id="KW-1185">Reference proteome</keyword>
<feature type="domain" description="Fibronectin type-III" evidence="1">
    <location>
        <begin position="131"/>
        <end position="228"/>
    </location>
</feature>
<dbReference type="Pfam" id="PF00041">
    <property type="entry name" value="fn3"/>
    <property type="match status" value="1"/>
</dbReference>
<dbReference type="Proteomes" id="UP001164746">
    <property type="component" value="Chromosome 16"/>
</dbReference>
<evidence type="ECO:0000259" key="1">
    <source>
        <dbReference type="PROSITE" id="PS50853"/>
    </source>
</evidence>
<dbReference type="PROSITE" id="PS50853">
    <property type="entry name" value="FN3"/>
    <property type="match status" value="1"/>
</dbReference>
<protein>
    <recommendedName>
        <fullName evidence="1">Fibronectin type-III domain-containing protein</fullName>
    </recommendedName>
</protein>
<gene>
    <name evidence="2" type="ORF">MAR_002707</name>
</gene>
<dbReference type="SMART" id="SM00060">
    <property type="entry name" value="FN3"/>
    <property type="match status" value="1"/>
</dbReference>
<dbReference type="InterPro" id="IPR013783">
    <property type="entry name" value="Ig-like_fold"/>
</dbReference>
<evidence type="ECO:0000313" key="3">
    <source>
        <dbReference type="Proteomes" id="UP001164746"/>
    </source>
</evidence>
<dbReference type="SUPFAM" id="SSF49265">
    <property type="entry name" value="Fibronectin type III"/>
    <property type="match status" value="1"/>
</dbReference>
<dbReference type="EMBL" id="CP111027">
    <property type="protein sequence ID" value="WAR29139.1"/>
    <property type="molecule type" value="Genomic_DNA"/>
</dbReference>
<dbReference type="SUPFAM" id="SSF48726">
    <property type="entry name" value="Immunoglobulin"/>
    <property type="match status" value="1"/>
</dbReference>
<name>A0ABY7G6Z1_MYAAR</name>
<dbReference type="InterPro" id="IPR003961">
    <property type="entry name" value="FN3_dom"/>
</dbReference>
<organism evidence="2 3">
    <name type="scientific">Mya arenaria</name>
    <name type="common">Soft-shell clam</name>
    <dbReference type="NCBI Taxonomy" id="6604"/>
    <lineage>
        <taxon>Eukaryota</taxon>
        <taxon>Metazoa</taxon>
        <taxon>Spiralia</taxon>
        <taxon>Lophotrochozoa</taxon>
        <taxon>Mollusca</taxon>
        <taxon>Bivalvia</taxon>
        <taxon>Autobranchia</taxon>
        <taxon>Heteroconchia</taxon>
        <taxon>Euheterodonta</taxon>
        <taxon>Imparidentia</taxon>
        <taxon>Neoheterodontei</taxon>
        <taxon>Myida</taxon>
        <taxon>Myoidea</taxon>
        <taxon>Myidae</taxon>
        <taxon>Mya</taxon>
    </lineage>
</organism>
<evidence type="ECO:0000313" key="2">
    <source>
        <dbReference type="EMBL" id="WAR29139.1"/>
    </source>
</evidence>
<dbReference type="Gene3D" id="2.60.40.10">
    <property type="entry name" value="Immunoglobulins"/>
    <property type="match status" value="2"/>
</dbReference>